<comment type="subunit">
    <text evidence="7">Component of the exocyst complex.</text>
</comment>
<sequence length="1124" mass="127052">MVTSEIAPVVTGISPAEGPPGTLVKIRGENLGKSESDLLGVFICAEDCTYTAEWKSSRLIHARTGVKTGMGDIIVFTSSGNMGTCMVKFRGYNPRVGLLTEAAVWVDESKLFEEKQHQTASLSNRRAYSPNLTYTDPLGVAPEETGAVLPADKIEEWYPKTSGNPLSEEFSAARFLLERHLDTGFDALKSGYYHLQSKDTRKSVGPTSFVRGHLSTILEALHTLNEVSEMHTVNESESNGGNICEELQGVLKSCDFVSHSLFKDILQRKDDCDAKRNVLNVLHRYRFLFNLPRSIEKSIQQREYEILISDYNRAKALFQNTEVTSFKKALAEVDQKISAFSTQLKQKLFDFPTPLEEQKKIIRYLNDLDYPGNAGWECITKQALWIKSMLLDCQVEHQMLANNANKLTVRATNLTPLILTTDFNIVDEIEEVSLTEINKLTYPPTFAIDMRDHPKVKAAKESKQRKASDTNLSFKKTHQRTPSLPEALHKKQMDSTIKTPAGILMVESLCELIAENLSDLWNLGQTYLSHQLGEKKDQHNKQVNERDEFQAIVKDVLLVFCEMVQTVLQPDEYGKLTVEKERRMKHLVPWLPSAVKCVRTTLERLNKLGLASDIISPLKALSTSAVGDCIKKVLSSSVNDVGEMSLKEKWVLDYSPKDYCISLLPSVFQKTFMESVSFAHDYLADSKLDNKDERNREDVRKEVIKLLGNMLEAFLLSLEKTVYKDVASSNEELSKEQEPEPIQKDHQVLVLLSNCEHVKKVVMPRVLEFCIKKGFHEIQELNEEIDTALRKLDERVFNTYIDMKGEPLVGEIELGINQGESAWDIESPVKGIRRFVQDILMSFTVIHNQVSSVSTQFIERIFPVLYDMITEEFLRIFECIQKFSAMGALQARVELEALRYALESYMTENSKSNMEKILTKIPSLGDGEKRKMEEIMEDFKKKMRYQLATFKQPDGEVPSDPKENIRNRALSGGADQRHRDRAQSNEKATKPPRKKQSGTYKLEVQKSIDTLDSQIKPIDSQQPSAHVVPSKSQAAPQVKRLAPTVPKVKRQAPVPQTKRQAPTPQKAASQAAKGDNPFLDDEDENIGDNSNPFLDDDENTESGNPFLDDGDDEESKTSNPFLDD</sequence>
<dbReference type="Gene3D" id="2.60.40.10">
    <property type="entry name" value="Immunoglobulins"/>
    <property type="match status" value="1"/>
</dbReference>
<dbReference type="OrthoDB" id="26242at2759"/>
<keyword evidence="6 7" id="KW-0653">Protein transport</keyword>
<feature type="compositionally biased region" description="Basic and acidic residues" evidence="8">
    <location>
        <begin position="975"/>
        <end position="989"/>
    </location>
</feature>
<dbReference type="InterPro" id="IPR029175">
    <property type="entry name" value="EXOC2/Sec5"/>
</dbReference>
<dbReference type="GO" id="GO:0015031">
    <property type="term" value="P:protein transport"/>
    <property type="evidence" value="ECO:0007669"/>
    <property type="project" value="UniProtKB-KW"/>
</dbReference>
<keyword evidence="5 7" id="KW-0268">Exocytosis</keyword>
<proteinExistence type="inferred from homology"/>
<evidence type="ECO:0000313" key="12">
    <source>
        <dbReference type="Proteomes" id="UP000594262"/>
    </source>
</evidence>
<comment type="similarity">
    <text evidence="2 7">Belongs to the SEC5 family.</text>
</comment>
<name>A0A7M5X6V6_9CNID</name>
<dbReference type="PANTHER" id="PTHR13043">
    <property type="entry name" value="EXOCYST COMPLEX COMPONENT SEC5"/>
    <property type="match status" value="1"/>
</dbReference>
<feature type="region of interest" description="Disordered" evidence="8">
    <location>
        <begin position="952"/>
        <end position="1000"/>
    </location>
</feature>
<evidence type="ECO:0000256" key="7">
    <source>
        <dbReference type="RuleBase" id="RU365069"/>
    </source>
</evidence>
<dbReference type="InterPro" id="IPR039481">
    <property type="entry name" value="EXOC2/Sec5_N_dom"/>
</dbReference>
<dbReference type="FunFam" id="2.60.40.10:FF:000196">
    <property type="entry name" value="Exocyst complex component 2"/>
    <property type="match status" value="1"/>
</dbReference>
<dbReference type="GO" id="GO:0006893">
    <property type="term" value="P:Golgi to plasma membrane transport"/>
    <property type="evidence" value="ECO:0007669"/>
    <property type="project" value="UniProtKB-UniRule"/>
</dbReference>
<keyword evidence="4 7" id="KW-0813">Transport</keyword>
<dbReference type="InterPro" id="IPR014756">
    <property type="entry name" value="Ig_E-set"/>
</dbReference>
<dbReference type="Pfam" id="PF01833">
    <property type="entry name" value="TIG"/>
    <property type="match status" value="1"/>
</dbReference>
<feature type="region of interest" description="Disordered" evidence="8">
    <location>
        <begin position="1019"/>
        <end position="1124"/>
    </location>
</feature>
<dbReference type="SUPFAM" id="SSF81296">
    <property type="entry name" value="E set domains"/>
    <property type="match status" value="1"/>
</dbReference>
<dbReference type="Pfam" id="PF15469">
    <property type="entry name" value="Sec5"/>
    <property type="match status" value="1"/>
</dbReference>
<evidence type="ECO:0000256" key="5">
    <source>
        <dbReference type="ARBA" id="ARBA00022483"/>
    </source>
</evidence>
<feature type="domain" description="IPT/TIG" evidence="9">
    <location>
        <begin position="8"/>
        <end position="83"/>
    </location>
</feature>
<dbReference type="GO" id="GO:0000145">
    <property type="term" value="C:exocyst"/>
    <property type="evidence" value="ECO:0007669"/>
    <property type="project" value="UniProtKB-UniRule"/>
</dbReference>
<dbReference type="InterPro" id="IPR002909">
    <property type="entry name" value="IPT_dom"/>
</dbReference>
<evidence type="ECO:0000256" key="2">
    <source>
        <dbReference type="ARBA" id="ARBA00010578"/>
    </source>
</evidence>
<dbReference type="CDD" id="cd00603">
    <property type="entry name" value="IPT_PCSR"/>
    <property type="match status" value="1"/>
</dbReference>
<reference evidence="11" key="1">
    <citation type="submission" date="2021-01" db="UniProtKB">
        <authorList>
            <consortium name="EnsemblMetazoa"/>
        </authorList>
    </citation>
    <scope>IDENTIFICATION</scope>
</reference>
<feature type="compositionally biased region" description="Polar residues" evidence="8">
    <location>
        <begin position="1057"/>
        <end position="1068"/>
    </location>
</feature>
<evidence type="ECO:0000256" key="6">
    <source>
        <dbReference type="ARBA" id="ARBA00022927"/>
    </source>
</evidence>
<dbReference type="InterPro" id="IPR013783">
    <property type="entry name" value="Ig-like_fold"/>
</dbReference>
<dbReference type="Proteomes" id="UP000594262">
    <property type="component" value="Unplaced"/>
</dbReference>
<evidence type="ECO:0000256" key="8">
    <source>
        <dbReference type="SAM" id="MobiDB-lite"/>
    </source>
</evidence>
<feature type="compositionally biased region" description="Polar residues" evidence="8">
    <location>
        <begin position="1019"/>
        <end position="1035"/>
    </location>
</feature>
<accession>A0A7M5X6V6</accession>
<dbReference type="GO" id="GO:0006887">
    <property type="term" value="P:exocytosis"/>
    <property type="evidence" value="ECO:0007669"/>
    <property type="project" value="UniProtKB-KW"/>
</dbReference>
<organism evidence="11 12">
    <name type="scientific">Clytia hemisphaerica</name>
    <dbReference type="NCBI Taxonomy" id="252671"/>
    <lineage>
        <taxon>Eukaryota</taxon>
        <taxon>Metazoa</taxon>
        <taxon>Cnidaria</taxon>
        <taxon>Hydrozoa</taxon>
        <taxon>Hydroidolina</taxon>
        <taxon>Leptothecata</taxon>
        <taxon>Obeliida</taxon>
        <taxon>Clytiidae</taxon>
        <taxon>Clytia</taxon>
    </lineage>
</organism>
<feature type="region of interest" description="Disordered" evidence="8">
    <location>
        <begin position="455"/>
        <end position="487"/>
    </location>
</feature>
<dbReference type="PANTHER" id="PTHR13043:SF1">
    <property type="entry name" value="EXOCYST COMPLEX COMPONENT 2"/>
    <property type="match status" value="1"/>
</dbReference>
<feature type="compositionally biased region" description="Basic and acidic residues" evidence="8">
    <location>
        <begin position="455"/>
        <end position="468"/>
    </location>
</feature>
<protein>
    <recommendedName>
        <fullName evidence="3 7">Exocyst complex component 2</fullName>
    </recommendedName>
</protein>
<evidence type="ECO:0000259" key="10">
    <source>
        <dbReference type="Pfam" id="PF15469"/>
    </source>
</evidence>
<evidence type="ECO:0000313" key="11">
    <source>
        <dbReference type="EnsemblMetazoa" id="CLYHEMP018170.4"/>
    </source>
</evidence>
<dbReference type="EnsemblMetazoa" id="CLYHEMT018170.4">
    <property type="protein sequence ID" value="CLYHEMP018170.4"/>
    <property type="gene ID" value="CLYHEMG018170"/>
</dbReference>
<evidence type="ECO:0000259" key="9">
    <source>
        <dbReference type="Pfam" id="PF01833"/>
    </source>
</evidence>
<evidence type="ECO:0000256" key="4">
    <source>
        <dbReference type="ARBA" id="ARBA00022448"/>
    </source>
</evidence>
<keyword evidence="12" id="KW-1185">Reference proteome</keyword>
<dbReference type="AlphaFoldDB" id="A0A7M5X6V6"/>
<evidence type="ECO:0000256" key="1">
    <source>
        <dbReference type="ARBA" id="ARBA00002660"/>
    </source>
</evidence>
<evidence type="ECO:0000256" key="3">
    <source>
        <dbReference type="ARBA" id="ARBA00017526"/>
    </source>
</evidence>
<comment type="function">
    <text evidence="1 7">Component of the exocyst complex involved in the docking of exocytic vesicles with fusion sites on the plasma membrane.</text>
</comment>
<feature type="domain" description="Exocyst complex component EXOC2/Sec5 N-terminal" evidence="10">
    <location>
        <begin position="136"/>
        <end position="950"/>
    </location>
</feature>